<evidence type="ECO:0000256" key="1">
    <source>
        <dbReference type="SAM" id="MobiDB-lite"/>
    </source>
</evidence>
<gene>
    <name evidence="3" type="ORF">QLX08_003135</name>
</gene>
<feature type="region of interest" description="Disordered" evidence="1">
    <location>
        <begin position="18"/>
        <end position="40"/>
    </location>
</feature>
<sequence length="119" mass="12358">MGVVTVVVVVVVVVVVGGGGSGGGDSDRDGGGRREPYVPPPLLRFSVVSSYLDRSSPPRSTAGSPRSIRPLLSRPGWHFRHGRPPGFSSAAPNALSRELLRGRVSEEGGTGIMVSVRGI</sequence>
<keyword evidence="2" id="KW-0732">Signal</keyword>
<proteinExistence type="predicted"/>
<evidence type="ECO:0000313" key="3">
    <source>
        <dbReference type="EMBL" id="KAK9306080.1"/>
    </source>
</evidence>
<feature type="chain" id="PRO_5043743685" description="Secreted protein" evidence="2">
    <location>
        <begin position="22"/>
        <end position="119"/>
    </location>
</feature>
<evidence type="ECO:0000313" key="4">
    <source>
        <dbReference type="Proteomes" id="UP001432146"/>
    </source>
</evidence>
<dbReference type="AlphaFoldDB" id="A0AAW1A7Q5"/>
<comment type="caution">
    <text evidence="3">The sequence shown here is derived from an EMBL/GenBank/DDBJ whole genome shotgun (WGS) entry which is preliminary data.</text>
</comment>
<accession>A0AAW1A7Q5</accession>
<reference evidence="3 4" key="1">
    <citation type="submission" date="2024-05" db="EMBL/GenBank/DDBJ databases">
        <title>The nuclear and mitochondrial genome assemblies of Tetragonisca angustula (Apidae: Meliponini), a tiny yet remarkable pollinator in the Neotropics.</title>
        <authorList>
            <person name="Ferrari R."/>
            <person name="Ricardo P.C."/>
            <person name="Dias F.C."/>
            <person name="Araujo N.S."/>
            <person name="Soares D.O."/>
            <person name="Zhou Q.-S."/>
            <person name="Zhu C.-D."/>
            <person name="Coutinho L."/>
            <person name="Airas M.C."/>
            <person name="Batista T.M."/>
        </authorList>
    </citation>
    <scope>NUCLEOTIDE SEQUENCE [LARGE SCALE GENOMIC DNA]</scope>
    <source>
        <strain evidence="3">ASF017062</strain>
        <tissue evidence="3">Abdomen</tissue>
    </source>
</reference>
<organism evidence="3 4">
    <name type="scientific">Tetragonisca angustula</name>
    <dbReference type="NCBI Taxonomy" id="166442"/>
    <lineage>
        <taxon>Eukaryota</taxon>
        <taxon>Metazoa</taxon>
        <taxon>Ecdysozoa</taxon>
        <taxon>Arthropoda</taxon>
        <taxon>Hexapoda</taxon>
        <taxon>Insecta</taxon>
        <taxon>Pterygota</taxon>
        <taxon>Neoptera</taxon>
        <taxon>Endopterygota</taxon>
        <taxon>Hymenoptera</taxon>
        <taxon>Apocrita</taxon>
        <taxon>Aculeata</taxon>
        <taxon>Apoidea</taxon>
        <taxon>Anthophila</taxon>
        <taxon>Apidae</taxon>
        <taxon>Tetragonisca</taxon>
    </lineage>
</organism>
<feature type="signal peptide" evidence="2">
    <location>
        <begin position="1"/>
        <end position="21"/>
    </location>
</feature>
<evidence type="ECO:0008006" key="5">
    <source>
        <dbReference type="Google" id="ProtNLM"/>
    </source>
</evidence>
<keyword evidence="4" id="KW-1185">Reference proteome</keyword>
<feature type="compositionally biased region" description="Basic and acidic residues" evidence="1">
    <location>
        <begin position="25"/>
        <end position="36"/>
    </location>
</feature>
<feature type="compositionally biased region" description="Polar residues" evidence="1">
    <location>
        <begin position="54"/>
        <end position="64"/>
    </location>
</feature>
<feature type="region of interest" description="Disordered" evidence="1">
    <location>
        <begin position="54"/>
        <end position="91"/>
    </location>
</feature>
<protein>
    <recommendedName>
        <fullName evidence="5">Secreted protein</fullName>
    </recommendedName>
</protein>
<dbReference type="Proteomes" id="UP001432146">
    <property type="component" value="Unassembled WGS sequence"/>
</dbReference>
<name>A0AAW1A7Q5_9HYME</name>
<evidence type="ECO:0000256" key="2">
    <source>
        <dbReference type="SAM" id="SignalP"/>
    </source>
</evidence>
<dbReference type="EMBL" id="JAWNGG020000044">
    <property type="protein sequence ID" value="KAK9306080.1"/>
    <property type="molecule type" value="Genomic_DNA"/>
</dbReference>